<evidence type="ECO:0000313" key="2">
    <source>
        <dbReference type="Proteomes" id="UP000799770"/>
    </source>
</evidence>
<dbReference type="Proteomes" id="UP000799770">
    <property type="component" value="Unassembled WGS sequence"/>
</dbReference>
<dbReference type="PANTHER" id="PTHR39603">
    <property type="entry name" value="CYANOVIRIN-N DOMAIN-CONTAINING PROTEIN"/>
    <property type="match status" value="1"/>
</dbReference>
<dbReference type="PANTHER" id="PTHR39603:SF1">
    <property type="entry name" value="CYANOVIRIN-N DOMAIN-CONTAINING PROTEIN"/>
    <property type="match status" value="1"/>
</dbReference>
<reference evidence="1" key="1">
    <citation type="journal article" date="2020" name="Stud. Mycol.">
        <title>101 Dothideomycetes genomes: a test case for predicting lifestyles and emergence of pathogens.</title>
        <authorList>
            <person name="Haridas S."/>
            <person name="Albert R."/>
            <person name="Binder M."/>
            <person name="Bloem J."/>
            <person name="Labutti K."/>
            <person name="Salamov A."/>
            <person name="Andreopoulos B."/>
            <person name="Baker S."/>
            <person name="Barry K."/>
            <person name="Bills G."/>
            <person name="Bluhm B."/>
            <person name="Cannon C."/>
            <person name="Castanera R."/>
            <person name="Culley D."/>
            <person name="Daum C."/>
            <person name="Ezra D."/>
            <person name="Gonzalez J."/>
            <person name="Henrissat B."/>
            <person name="Kuo A."/>
            <person name="Liang C."/>
            <person name="Lipzen A."/>
            <person name="Lutzoni F."/>
            <person name="Magnuson J."/>
            <person name="Mondo S."/>
            <person name="Nolan M."/>
            <person name="Ohm R."/>
            <person name="Pangilinan J."/>
            <person name="Park H.-J."/>
            <person name="Ramirez L."/>
            <person name="Alfaro M."/>
            <person name="Sun H."/>
            <person name="Tritt A."/>
            <person name="Yoshinaga Y."/>
            <person name="Zwiers L.-H."/>
            <person name="Turgeon B."/>
            <person name="Goodwin S."/>
            <person name="Spatafora J."/>
            <person name="Crous P."/>
            <person name="Grigoriev I."/>
        </authorList>
    </citation>
    <scope>NUCLEOTIDE SEQUENCE</scope>
    <source>
        <strain evidence="1">CBS 627.86</strain>
    </source>
</reference>
<protein>
    <submittedName>
        <fullName evidence="1">Uncharacterized protein</fullName>
    </submittedName>
</protein>
<evidence type="ECO:0000313" key="1">
    <source>
        <dbReference type="EMBL" id="KAF2120053.1"/>
    </source>
</evidence>
<name>A0A6A5ZMG3_9PLEO</name>
<accession>A0A6A5ZMG3</accession>
<dbReference type="OrthoDB" id="2112446at2759"/>
<organism evidence="1 2">
    <name type="scientific">Lophiotrema nucula</name>
    <dbReference type="NCBI Taxonomy" id="690887"/>
    <lineage>
        <taxon>Eukaryota</taxon>
        <taxon>Fungi</taxon>
        <taxon>Dikarya</taxon>
        <taxon>Ascomycota</taxon>
        <taxon>Pezizomycotina</taxon>
        <taxon>Dothideomycetes</taxon>
        <taxon>Pleosporomycetidae</taxon>
        <taxon>Pleosporales</taxon>
        <taxon>Lophiotremataceae</taxon>
        <taxon>Lophiotrema</taxon>
    </lineage>
</organism>
<keyword evidence="2" id="KW-1185">Reference proteome</keyword>
<dbReference type="AlphaFoldDB" id="A0A6A5ZMG3"/>
<sequence>MNFALALAADEEINGYAFRSQYPEVIPGPGLPSLESLNLTSSKLYNMPIPPLPPNPAFDPKCGPNDSAYTNVNDIIACMQYLYNIPKQRCVGEPNWKVATFCSAGAAKVTAQSIRSDGSVSICYDAAIAVNYIVDHCTRPDASCAGFQAANGNGELIIGGISASYPN</sequence>
<proteinExistence type="predicted"/>
<dbReference type="EMBL" id="ML977314">
    <property type="protein sequence ID" value="KAF2120053.1"/>
    <property type="molecule type" value="Genomic_DNA"/>
</dbReference>
<gene>
    <name evidence="1" type="ORF">BDV96DRAFT_485620</name>
</gene>